<dbReference type="EMBL" id="BLKS01000003">
    <property type="protein sequence ID" value="GFG55215.1"/>
    <property type="molecule type" value="Genomic_DNA"/>
</dbReference>
<evidence type="ECO:0000313" key="1">
    <source>
        <dbReference type="EMBL" id="GFG55215.1"/>
    </source>
</evidence>
<evidence type="ECO:0008006" key="3">
    <source>
        <dbReference type="Google" id="ProtNLM"/>
    </source>
</evidence>
<dbReference type="Proteomes" id="UP000465302">
    <property type="component" value="Unassembled WGS sequence"/>
</dbReference>
<dbReference type="PANTHER" id="PTHR39441:SF1">
    <property type="entry name" value="DUF2252 DOMAIN-CONTAINING PROTEIN"/>
    <property type="match status" value="1"/>
</dbReference>
<dbReference type="AlphaFoldDB" id="A0A7I9WBX3"/>
<gene>
    <name evidence="1" type="ORF">MAGR_66560</name>
</gene>
<dbReference type="InterPro" id="IPR018721">
    <property type="entry name" value="DUF2252"/>
</dbReference>
<sequence>MATIVASEVARDFGGEYMGAQRMTGEAVAMHQQPDRVANCSVLPEVDGAEYASLRKRSTPRSQRYALGRSLRQRVPRSALGEWCPPVGRPDAVHQIMESHQGRVDWLIPVRVGRMIASPYGFLRGTAIVMAEDVAHLPATGIRPVICGDAHLGNFGFYASPERDLVLDLNDFDEAHTGGWEWDLRRLTASIWVAGRQNRATEEQCESAVTSCVAAYRNHIRWLAERPLLARSFDRLDQTRLQVTASDEALRAEIERSAQRARKRVSDRALPRLTRETETGRHIVEEPPLITRLDDAEVGQLSIAMDEYLATLPSHWRRVLGGYTMTDAAHKVVGVGSVGLRAYVVLCEGSSPDDVVFLQLKQARRSVIARFVHGDAAWHAHQGQRVVEYQQALQTVSDPLLGWTTVGGRQFYVRQFRNMKGAIAIDGLTAPALTDYAGICGRLLAKGHARTSGASMIAGYAGSGDNLDRALCRFALRYADQTEQDHQMLCKAVARGLLPAESGF</sequence>
<comment type="caution">
    <text evidence="1">The sequence shown here is derived from an EMBL/GenBank/DDBJ whole genome shotgun (WGS) entry which is preliminary data.</text>
</comment>
<name>A0A7I9WBX3_MYCAG</name>
<reference evidence="1 2" key="1">
    <citation type="journal article" date="2019" name="Emerg. Microbes Infect.">
        <title>Comprehensive subspecies identification of 175 nontuberculous mycobacteria species based on 7547 genomic profiles.</title>
        <authorList>
            <person name="Matsumoto Y."/>
            <person name="Kinjo T."/>
            <person name="Motooka D."/>
            <person name="Nabeya D."/>
            <person name="Jung N."/>
            <person name="Uechi K."/>
            <person name="Horii T."/>
            <person name="Iida T."/>
            <person name="Fujita J."/>
            <person name="Nakamura S."/>
        </authorList>
    </citation>
    <scope>NUCLEOTIDE SEQUENCE [LARGE SCALE GENOMIC DNA]</scope>
    <source>
        <strain evidence="1 2">JCM 6377</strain>
    </source>
</reference>
<protein>
    <recommendedName>
        <fullName evidence="3">DUF2252 domain-containing protein</fullName>
    </recommendedName>
</protein>
<accession>A0A7I9WBX3</accession>
<dbReference type="PANTHER" id="PTHR39441">
    <property type="entry name" value="DUF2252 DOMAIN-CONTAINING PROTEIN"/>
    <property type="match status" value="1"/>
</dbReference>
<dbReference type="Pfam" id="PF10009">
    <property type="entry name" value="DUF2252"/>
    <property type="match status" value="1"/>
</dbReference>
<proteinExistence type="predicted"/>
<organism evidence="1 2">
    <name type="scientific">Mycolicibacterium agri</name>
    <name type="common">Mycobacterium agri</name>
    <dbReference type="NCBI Taxonomy" id="36811"/>
    <lineage>
        <taxon>Bacteria</taxon>
        <taxon>Bacillati</taxon>
        <taxon>Actinomycetota</taxon>
        <taxon>Actinomycetes</taxon>
        <taxon>Mycobacteriales</taxon>
        <taxon>Mycobacteriaceae</taxon>
        <taxon>Mycolicibacterium</taxon>
    </lineage>
</organism>
<evidence type="ECO:0000313" key="2">
    <source>
        <dbReference type="Proteomes" id="UP000465302"/>
    </source>
</evidence>